<dbReference type="GO" id="GO:0006281">
    <property type="term" value="P:DNA repair"/>
    <property type="evidence" value="ECO:0007669"/>
    <property type="project" value="TreeGrafter"/>
</dbReference>
<dbReference type="GO" id="GO:0005524">
    <property type="term" value="F:ATP binding"/>
    <property type="evidence" value="ECO:0007669"/>
    <property type="project" value="UniProtKB-KW"/>
</dbReference>
<feature type="compositionally biased region" description="Basic and acidic residues" evidence="10">
    <location>
        <begin position="169"/>
        <end position="184"/>
    </location>
</feature>
<dbReference type="InterPro" id="IPR013083">
    <property type="entry name" value="Znf_RING/FYVE/PHD"/>
</dbReference>
<feature type="compositionally biased region" description="Low complexity" evidence="10">
    <location>
        <begin position="138"/>
        <end position="147"/>
    </location>
</feature>
<organism evidence="15 17">
    <name type="scientific">Puccinia graminis f. sp. tritici</name>
    <dbReference type="NCBI Taxonomy" id="56615"/>
    <lineage>
        <taxon>Eukaryota</taxon>
        <taxon>Fungi</taxon>
        <taxon>Dikarya</taxon>
        <taxon>Basidiomycota</taxon>
        <taxon>Pucciniomycotina</taxon>
        <taxon>Pucciniomycetes</taxon>
        <taxon>Pucciniales</taxon>
        <taxon>Pucciniaceae</taxon>
        <taxon>Puccinia</taxon>
    </lineage>
</organism>
<feature type="compositionally biased region" description="Basic and acidic residues" evidence="10">
    <location>
        <begin position="219"/>
        <end position="229"/>
    </location>
</feature>
<dbReference type="SMART" id="SM00487">
    <property type="entry name" value="DEXDc"/>
    <property type="match status" value="1"/>
</dbReference>
<evidence type="ECO:0000256" key="5">
    <source>
        <dbReference type="ARBA" id="ARBA00022801"/>
    </source>
</evidence>
<name>A0A5B0PBF1_PUCGR</name>
<dbReference type="Gene3D" id="3.40.50.300">
    <property type="entry name" value="P-loop containing nucleotide triphosphate hydrolases"/>
    <property type="match status" value="1"/>
</dbReference>
<evidence type="ECO:0000256" key="8">
    <source>
        <dbReference type="ARBA" id="ARBA00022840"/>
    </source>
</evidence>
<evidence type="ECO:0000313" key="17">
    <source>
        <dbReference type="Proteomes" id="UP000324748"/>
    </source>
</evidence>
<dbReference type="InterPro" id="IPR027417">
    <property type="entry name" value="P-loop_NTPase"/>
</dbReference>
<keyword evidence="5" id="KW-0378">Hydrolase</keyword>
<dbReference type="Pfam" id="PF00176">
    <property type="entry name" value="SNF2-rel_dom"/>
    <property type="match status" value="1"/>
</dbReference>
<dbReference type="Gene3D" id="3.40.50.10810">
    <property type="entry name" value="Tandem AAA-ATPase domain"/>
    <property type="match status" value="1"/>
</dbReference>
<keyword evidence="11" id="KW-0472">Membrane</keyword>
<dbReference type="SMART" id="SM00490">
    <property type="entry name" value="HELICc"/>
    <property type="match status" value="1"/>
</dbReference>
<dbReference type="SUPFAM" id="SSF52540">
    <property type="entry name" value="P-loop containing nucleoside triphosphate hydrolases"/>
    <property type="match status" value="2"/>
</dbReference>
<feature type="compositionally biased region" description="Basic and acidic residues" evidence="10">
    <location>
        <begin position="336"/>
        <end position="347"/>
    </location>
</feature>
<feature type="transmembrane region" description="Helical" evidence="11">
    <location>
        <begin position="1411"/>
        <end position="1431"/>
    </location>
</feature>
<evidence type="ECO:0000313" key="18">
    <source>
        <dbReference type="Proteomes" id="UP000325313"/>
    </source>
</evidence>
<evidence type="ECO:0000256" key="7">
    <source>
        <dbReference type="ARBA" id="ARBA00022833"/>
    </source>
</evidence>
<dbReference type="PROSITE" id="PS50089">
    <property type="entry name" value="ZF_RING_2"/>
    <property type="match status" value="1"/>
</dbReference>
<evidence type="ECO:0000256" key="1">
    <source>
        <dbReference type="ARBA" id="ARBA00007025"/>
    </source>
</evidence>
<proteinExistence type="inferred from homology"/>
<evidence type="ECO:0000256" key="4">
    <source>
        <dbReference type="ARBA" id="ARBA00022771"/>
    </source>
</evidence>
<dbReference type="PANTHER" id="PTHR45626:SF22">
    <property type="entry name" value="DNA REPAIR PROTEIN RAD5"/>
    <property type="match status" value="1"/>
</dbReference>
<keyword evidence="17" id="KW-1185">Reference proteome</keyword>
<dbReference type="InterPro" id="IPR049730">
    <property type="entry name" value="SNF2/RAD54-like_C"/>
</dbReference>
<dbReference type="GO" id="GO:0008270">
    <property type="term" value="F:zinc ion binding"/>
    <property type="evidence" value="ECO:0007669"/>
    <property type="project" value="UniProtKB-KW"/>
</dbReference>
<evidence type="ECO:0000256" key="10">
    <source>
        <dbReference type="SAM" id="MobiDB-lite"/>
    </source>
</evidence>
<feature type="compositionally biased region" description="Polar residues" evidence="10">
    <location>
        <begin position="73"/>
        <end position="86"/>
    </location>
</feature>
<keyword evidence="8" id="KW-0067">ATP-binding</keyword>
<feature type="compositionally biased region" description="Basic and acidic residues" evidence="10">
    <location>
        <begin position="300"/>
        <end position="319"/>
    </location>
</feature>
<dbReference type="Pfam" id="PF00271">
    <property type="entry name" value="Helicase_C"/>
    <property type="match status" value="1"/>
</dbReference>
<feature type="compositionally biased region" description="Basic and acidic residues" evidence="10">
    <location>
        <begin position="713"/>
        <end position="724"/>
    </location>
</feature>
<dbReference type="GO" id="GO:0005634">
    <property type="term" value="C:nucleus"/>
    <property type="evidence" value="ECO:0007669"/>
    <property type="project" value="TreeGrafter"/>
</dbReference>
<keyword evidence="4 9" id="KW-0863">Zinc-finger</keyword>
<dbReference type="PROSITE" id="PS51194">
    <property type="entry name" value="HELICASE_CTER"/>
    <property type="match status" value="1"/>
</dbReference>
<evidence type="ECO:0000256" key="6">
    <source>
        <dbReference type="ARBA" id="ARBA00022806"/>
    </source>
</evidence>
<dbReference type="GO" id="GO:0004386">
    <property type="term" value="F:helicase activity"/>
    <property type="evidence" value="ECO:0007669"/>
    <property type="project" value="UniProtKB-KW"/>
</dbReference>
<dbReference type="InterPro" id="IPR014001">
    <property type="entry name" value="Helicase_ATP-bd"/>
</dbReference>
<feature type="region of interest" description="Disordered" evidence="10">
    <location>
        <begin position="23"/>
        <end position="361"/>
    </location>
</feature>
<dbReference type="InterPro" id="IPR001841">
    <property type="entry name" value="Znf_RING"/>
</dbReference>
<evidence type="ECO:0000256" key="9">
    <source>
        <dbReference type="PROSITE-ProRule" id="PRU00175"/>
    </source>
</evidence>
<evidence type="ECO:0008006" key="19">
    <source>
        <dbReference type="Google" id="ProtNLM"/>
    </source>
</evidence>
<dbReference type="EMBL" id="VDEP01000173">
    <property type="protein sequence ID" value="KAA1126110.1"/>
    <property type="molecule type" value="Genomic_DNA"/>
</dbReference>
<dbReference type="PROSITE" id="PS51192">
    <property type="entry name" value="HELICASE_ATP_BIND_1"/>
    <property type="match status" value="1"/>
</dbReference>
<evidence type="ECO:0000259" key="12">
    <source>
        <dbReference type="PROSITE" id="PS50089"/>
    </source>
</evidence>
<feature type="compositionally biased region" description="Polar residues" evidence="10">
    <location>
        <begin position="95"/>
        <end position="104"/>
    </location>
</feature>
<dbReference type="OrthoDB" id="448448at2759"/>
<dbReference type="CDD" id="cd18008">
    <property type="entry name" value="DEXDc_SHPRH-like"/>
    <property type="match status" value="1"/>
</dbReference>
<dbReference type="SUPFAM" id="SSF57850">
    <property type="entry name" value="RING/U-box"/>
    <property type="match status" value="1"/>
</dbReference>
<feature type="domain" description="Helicase ATP-binding" evidence="13">
    <location>
        <begin position="664"/>
        <end position="885"/>
    </location>
</feature>
<dbReference type="PANTHER" id="PTHR45626">
    <property type="entry name" value="TRANSCRIPTION TERMINATION FACTOR 2-RELATED"/>
    <property type="match status" value="1"/>
</dbReference>
<feature type="region of interest" description="Disordered" evidence="10">
    <location>
        <begin position="698"/>
        <end position="744"/>
    </location>
</feature>
<dbReference type="InterPro" id="IPR000330">
    <property type="entry name" value="SNF2_N"/>
</dbReference>
<dbReference type="PROSITE" id="PS00518">
    <property type="entry name" value="ZF_RING_1"/>
    <property type="match status" value="1"/>
</dbReference>
<dbReference type="InterPro" id="IPR050628">
    <property type="entry name" value="SNF2_RAD54_helicase_TF"/>
</dbReference>
<keyword evidence="6" id="KW-0347">Helicase</keyword>
<feature type="compositionally biased region" description="Polar residues" evidence="10">
    <location>
        <begin position="41"/>
        <end position="58"/>
    </location>
</feature>
<dbReference type="InterPro" id="IPR018957">
    <property type="entry name" value="Znf_C3HC4_RING-type"/>
</dbReference>
<feature type="compositionally biased region" description="Low complexity" evidence="10">
    <location>
        <begin position="1122"/>
        <end position="1137"/>
    </location>
</feature>
<protein>
    <recommendedName>
        <fullName evidence="19">DNA repair protein rad5</fullName>
    </recommendedName>
</protein>
<dbReference type="Pfam" id="PF00097">
    <property type="entry name" value="zf-C3HC4"/>
    <property type="match status" value="1"/>
</dbReference>
<evidence type="ECO:0000256" key="3">
    <source>
        <dbReference type="ARBA" id="ARBA00022741"/>
    </source>
</evidence>
<feature type="region of interest" description="Disordered" evidence="10">
    <location>
        <begin position="1122"/>
        <end position="1161"/>
    </location>
</feature>
<dbReference type="Proteomes" id="UP000325313">
    <property type="component" value="Unassembled WGS sequence"/>
</dbReference>
<comment type="caution">
    <text evidence="15">The sequence shown here is derived from an EMBL/GenBank/DDBJ whole genome shotgun (WGS) entry which is preliminary data.</text>
</comment>
<dbReference type="Proteomes" id="UP000324748">
    <property type="component" value="Unassembled WGS sequence"/>
</dbReference>
<comment type="similarity">
    <text evidence="1">Belongs to the SNF2/RAD54 helicase family.</text>
</comment>
<keyword evidence="7" id="KW-0862">Zinc</keyword>
<feature type="domain" description="Helicase C-terminal" evidence="14">
    <location>
        <begin position="1205"/>
        <end position="1369"/>
    </location>
</feature>
<keyword evidence="3" id="KW-0547">Nucleotide-binding</keyword>
<dbReference type="InterPro" id="IPR038718">
    <property type="entry name" value="SNF2-like_sf"/>
</dbReference>
<keyword evidence="11" id="KW-1133">Transmembrane helix</keyword>
<dbReference type="EMBL" id="VSWC01000066">
    <property type="protein sequence ID" value="KAA1097668.1"/>
    <property type="molecule type" value="Genomic_DNA"/>
</dbReference>
<evidence type="ECO:0000256" key="2">
    <source>
        <dbReference type="ARBA" id="ARBA00022723"/>
    </source>
</evidence>
<evidence type="ECO:0000256" key="11">
    <source>
        <dbReference type="SAM" id="Phobius"/>
    </source>
</evidence>
<feature type="compositionally biased region" description="Basic and acidic residues" evidence="10">
    <location>
        <begin position="148"/>
        <end position="161"/>
    </location>
</feature>
<keyword evidence="2" id="KW-0479">Metal-binding</keyword>
<dbReference type="SMART" id="SM00184">
    <property type="entry name" value="RING"/>
    <property type="match status" value="1"/>
</dbReference>
<accession>A0A5B0PBF1</accession>
<sequence length="1440" mass="160909">MAESLEALDRLSPDETFFDAALAKTEGAPAETSNKEEATIDQITSNGASSETITNNPTLAGMVTPSKRPRFFQTPSPEQDGSSTPKSGHRAILAENNQPTTSDHQTPKRRKDETPRSSSKHTAISPLSPRLNKKSKLTDSPSSLSTPTKKEPVTEEVEKLAPCDSNDLSTRKTADETEDLRVDKPSSVILSDKGGLPQPEKLEPKPDLEEDGYPQPANVDRKASPHEDGIPQPENIGHKPNPDENGTPPPASLDRKPDISLIVETPSGSAAHDNDVKPNPDSQPSFKSRTEVASFEASTDEDRKPQLTSRPDLKPDHKPKFNSSNYIDLTGSPDSPVDKKIKPENRDPSCPPPTRQSKGALPSWEKKYIGAFMCEGYLIYSSAKLREGESVWLSRTSTNEVQKTKSASAKKEDHVVRLESKKNGAFARLNENFAKWMVKLIDQRLITFEGKLMFPPSKSTIGATVHCYLKAYLLRSAFVSPTDEKFDSLTNLQKSKLANFFNSAEAKEDKERVDRQQSVNTLFSTINLMASISSTASTKSGHRSIAGSSKPAASFKGEPDTEGVIDQQNIDLVYQKATAHDMSLDMRSPCDGFQLPLRPYQQQGLSWLMKMEATLEQAREEVSIHPLWEEYIFPHDEDQANWAVASDEQFYYNPYMGEFSFEFPRASRKCQGGILADEMGLGKTIQMAALICTARPPHHPLVKPESDDDEGYESDKKPKIKAEQEPTSSWKSSPLQSGSRKAKNLPRKSHATLVVCPLTLLDQWKDELERCHKALKVFVYHSATKAALGSSADKYDVVITTYNIVASEWGTIESKSGDAPKLNGLYKIDWYRIILDEGHNIKNRNAQSSKACYNLSGRRRWVLSGTPIVNRLEDLSSLLHFIRLEPWGNFSFYRSFVTIPFSKKDPKALVVVQTIIESVLLRREKKMKDLNGEPIVSLPPKHIDLAYLELNRKERIIYDMVYNNAKSEYMEYLGQGTVMSHVTAILAILVRLRQAVLHPSLVLKKIKLPNSQADGDAKTIKKMLKEYENSADESFATTQLKELEKKLKGKNADGEVEDQECVMCLDVMDSRVYLPCMHAFCKECIMTYIESKAGEETTCPTCAVAFQETGIVEFVMNRFKNSSNPSSGLSTPGGPSSAVMSEDEAPEMDTKPTVKSQLDSKPSRGVIDLDYELPIENIPKSLSDDEDDELGGGYLKRNDFVSSTKLEALIDHLIKARQTDPGFSAVVFSQFTGFLDLIEQVLKRDRFRFVRLDGTLSTRKRKKALETFNDPRKPCILVCSLKVAGVGLNLIKANRVYMMDTWWNEAIENQAIDRIHRFGQQKPTYVVRFLVSNSIEDRMLSIQKKKRAIINDALGGSKDSKAGQAQTMENFQACFSSLLDDKNHDEGTSLKPIAIPRSCSRRSWFFLYRPSLRISLLAGIFITITLVRLGLVDLLCEYIT</sequence>
<evidence type="ECO:0000313" key="16">
    <source>
        <dbReference type="EMBL" id="KAA1126110.1"/>
    </source>
</evidence>
<evidence type="ECO:0000313" key="15">
    <source>
        <dbReference type="EMBL" id="KAA1097668.1"/>
    </source>
</evidence>
<feature type="region of interest" description="Disordered" evidence="10">
    <location>
        <begin position="538"/>
        <end position="560"/>
    </location>
</feature>
<feature type="domain" description="RING-type" evidence="12">
    <location>
        <begin position="1061"/>
        <end position="1102"/>
    </location>
</feature>
<evidence type="ECO:0000259" key="14">
    <source>
        <dbReference type="PROSITE" id="PS51194"/>
    </source>
</evidence>
<feature type="compositionally biased region" description="Polar residues" evidence="10">
    <location>
        <begin position="725"/>
        <end position="739"/>
    </location>
</feature>
<dbReference type="InterPro" id="IPR001650">
    <property type="entry name" value="Helicase_C-like"/>
</dbReference>
<evidence type="ECO:0000259" key="13">
    <source>
        <dbReference type="PROSITE" id="PS51192"/>
    </source>
</evidence>
<dbReference type="InterPro" id="IPR017907">
    <property type="entry name" value="Znf_RING_CS"/>
</dbReference>
<dbReference type="GO" id="GO:0008094">
    <property type="term" value="F:ATP-dependent activity, acting on DNA"/>
    <property type="evidence" value="ECO:0007669"/>
    <property type="project" value="TreeGrafter"/>
</dbReference>
<keyword evidence="11" id="KW-0812">Transmembrane</keyword>
<dbReference type="GO" id="GO:0016787">
    <property type="term" value="F:hydrolase activity"/>
    <property type="evidence" value="ECO:0007669"/>
    <property type="project" value="UniProtKB-KW"/>
</dbReference>
<dbReference type="Gene3D" id="3.30.40.10">
    <property type="entry name" value="Zinc/RING finger domain, C3HC4 (zinc finger)"/>
    <property type="match status" value="1"/>
</dbReference>
<gene>
    <name evidence="15" type="ORF">PGT21_016583</name>
    <name evidence="16" type="ORF">PGTUg99_024669</name>
</gene>
<reference evidence="17 18" key="1">
    <citation type="submission" date="2019-05" db="EMBL/GenBank/DDBJ databases">
        <title>Emergence of the Ug99 lineage of the wheat stem rust pathogen through somatic hybridization.</title>
        <authorList>
            <person name="Li F."/>
            <person name="Upadhyaya N.M."/>
            <person name="Sperschneider J."/>
            <person name="Matny O."/>
            <person name="Nguyen-Phuc H."/>
            <person name="Mago R."/>
            <person name="Raley C."/>
            <person name="Miller M.E."/>
            <person name="Silverstein K.A.T."/>
            <person name="Henningsen E."/>
            <person name="Hirsch C.D."/>
            <person name="Visser B."/>
            <person name="Pretorius Z.A."/>
            <person name="Steffenson B.J."/>
            <person name="Schwessinger B."/>
            <person name="Dodds P.N."/>
            <person name="Figueroa M."/>
        </authorList>
    </citation>
    <scope>NUCLEOTIDE SEQUENCE [LARGE SCALE GENOMIC DNA]</scope>
    <source>
        <strain evidence="15">21-0</strain>
        <strain evidence="16 18">Ug99</strain>
    </source>
</reference>
<dbReference type="CDD" id="cd18793">
    <property type="entry name" value="SF2_C_SNF"/>
    <property type="match status" value="1"/>
</dbReference>